<dbReference type="GO" id="GO:0017004">
    <property type="term" value="P:cytochrome complex assembly"/>
    <property type="evidence" value="ECO:0007669"/>
    <property type="project" value="InterPro"/>
</dbReference>
<feature type="transmembrane region" description="Helical" evidence="1">
    <location>
        <begin position="54"/>
        <end position="72"/>
    </location>
</feature>
<evidence type="ECO:0000313" key="3">
    <source>
        <dbReference type="EMBL" id="STY96643.1"/>
    </source>
</evidence>
<keyword evidence="1" id="KW-0472">Membrane</keyword>
<dbReference type="InterPro" id="IPR052372">
    <property type="entry name" value="YpjD/HemX"/>
</dbReference>
<feature type="transmembrane region" description="Helical" evidence="1">
    <location>
        <begin position="109"/>
        <end position="127"/>
    </location>
</feature>
<organism evidence="3 4">
    <name type="scientific">Faucicola osloensis</name>
    <name type="common">Moraxella osloensis</name>
    <dbReference type="NCBI Taxonomy" id="34062"/>
    <lineage>
        <taxon>Bacteria</taxon>
        <taxon>Pseudomonadati</taxon>
        <taxon>Pseudomonadota</taxon>
        <taxon>Gammaproteobacteria</taxon>
        <taxon>Moraxellales</taxon>
        <taxon>Moraxellaceae</taxon>
        <taxon>Faucicola</taxon>
    </lineage>
</organism>
<feature type="transmembrane region" description="Helical" evidence="1">
    <location>
        <begin position="232"/>
        <end position="251"/>
    </location>
</feature>
<evidence type="ECO:0000259" key="2">
    <source>
        <dbReference type="Pfam" id="PF01578"/>
    </source>
</evidence>
<dbReference type="Proteomes" id="UP000255230">
    <property type="component" value="Unassembled WGS sequence"/>
</dbReference>
<reference evidence="3 4" key="1">
    <citation type="submission" date="2018-06" db="EMBL/GenBank/DDBJ databases">
        <authorList>
            <consortium name="Pathogen Informatics"/>
            <person name="Doyle S."/>
        </authorList>
    </citation>
    <scope>NUCLEOTIDE SEQUENCE [LARGE SCALE GENOMIC DNA]</scope>
    <source>
        <strain evidence="3 4">NCTC10465</strain>
    </source>
</reference>
<protein>
    <submittedName>
        <fullName evidence="3">Inner membrane protein ypjD</fullName>
    </submittedName>
</protein>
<dbReference type="InterPro" id="IPR002541">
    <property type="entry name" value="Cyt_c_assembly"/>
</dbReference>
<proteinExistence type="predicted"/>
<dbReference type="GO" id="GO:0020037">
    <property type="term" value="F:heme binding"/>
    <property type="evidence" value="ECO:0007669"/>
    <property type="project" value="InterPro"/>
</dbReference>
<dbReference type="AlphaFoldDB" id="A0A378Q743"/>
<dbReference type="EMBL" id="UGPY01000001">
    <property type="protein sequence ID" value="STY96643.1"/>
    <property type="molecule type" value="Genomic_DNA"/>
</dbReference>
<feature type="transmembrane region" description="Helical" evidence="1">
    <location>
        <begin position="84"/>
        <end position="102"/>
    </location>
</feature>
<sequence>MGHASITIAFCTYLMIFDEARVFVIFVLALVCYGLTTVYLMWAVTQQKPIRKSMVLGQLLIGLLGHAVVLYPDIITQGGLNFNIFNVVSLTTLFMLLFYWGFCLYRQILPLGILATPLAFLGMMIGFFGDAPYHPLSTISPILQAHIIMSLAAYSVLFMAAIAAIMLRLQISELKRQTFHRVWVDKLPSLQSMEALLFDMITVGFGLLSISLLLGFIDTTNLLAQHLVHKTVFSLLSWLVFGALLVGHWRFGWRGQRAANMTLYGVILLGLAFIGTKFVLELILNK</sequence>
<feature type="transmembrane region" description="Helical" evidence="1">
    <location>
        <begin position="147"/>
        <end position="167"/>
    </location>
</feature>
<feature type="transmembrane region" description="Helical" evidence="1">
    <location>
        <begin position="196"/>
        <end position="217"/>
    </location>
</feature>
<feature type="domain" description="Cytochrome c assembly protein" evidence="2">
    <location>
        <begin position="62"/>
        <end position="283"/>
    </location>
</feature>
<feature type="transmembrane region" description="Helical" evidence="1">
    <location>
        <begin position="22"/>
        <end position="42"/>
    </location>
</feature>
<dbReference type="PANTHER" id="PTHR38034:SF1">
    <property type="entry name" value="INNER MEMBRANE PROTEIN YPJD"/>
    <property type="match status" value="1"/>
</dbReference>
<keyword evidence="1" id="KW-0812">Transmembrane</keyword>
<accession>A0A378Q743</accession>
<dbReference type="PANTHER" id="PTHR38034">
    <property type="entry name" value="INNER MEMBRANE PROTEIN YPJD"/>
    <property type="match status" value="1"/>
</dbReference>
<keyword evidence="1" id="KW-1133">Transmembrane helix</keyword>
<name>A0A378Q743_FAUOS</name>
<gene>
    <name evidence="3" type="primary">ypjD</name>
    <name evidence="3" type="ORF">NCTC10465_00406</name>
</gene>
<evidence type="ECO:0000313" key="4">
    <source>
        <dbReference type="Proteomes" id="UP000255230"/>
    </source>
</evidence>
<keyword evidence="4" id="KW-1185">Reference proteome</keyword>
<feature type="transmembrane region" description="Helical" evidence="1">
    <location>
        <begin position="263"/>
        <end position="284"/>
    </location>
</feature>
<dbReference type="Pfam" id="PF01578">
    <property type="entry name" value="Cytochrom_C_asm"/>
    <property type="match status" value="1"/>
</dbReference>
<evidence type="ECO:0000256" key="1">
    <source>
        <dbReference type="SAM" id="Phobius"/>
    </source>
</evidence>